<name>A0A7X9FR19_9DELT</name>
<keyword evidence="1" id="KW-0540">Nuclease</keyword>
<sequence>MNAKCPTIFYDLETSDLSPVGQIMNFCFTVVDNDFTPQDSLQGAVKLSRLQLPRAAAIAANKIDVLKHQESAKYSEAEAMCVISKFINDLVTEYGEYNIALVGYNSSRFDLDFLRTSLIRNGINPYFKVRHKDLLFCSRKLAVSKKNFPRLSSIESPDKLSLRLETLCQAFGLLTGSQAHESSDDVRLTIELAKYFNKEFQLDVRDYLPYEVQGPLHREKGLILKRLIPSYDLSKKEIYEDIPYALLDSNYRYALWINLNRYRDLIANNEEPANAIEFFKMEGSDFIIKEKSQNTKDLCDTAAEALEKLASINLQNYFRETDCDIEAHIYRLDQNQISALGKRLWKQDESAKLSDDAKLLQVRFKMANAKEGTPGLDARLKDYALYRYGGRMKLNRYSEAVYEQGVEQEGFHPSFEQMLKELREIAEVGDDETKELMQSLMNYYNSTTIGRFAKGH</sequence>
<proteinExistence type="predicted"/>
<dbReference type="AlphaFoldDB" id="A0A7X9FR19"/>
<comment type="caution">
    <text evidence="5">The sequence shown here is derived from an EMBL/GenBank/DDBJ whole genome shotgun (WGS) entry which is preliminary data.</text>
</comment>
<evidence type="ECO:0000256" key="3">
    <source>
        <dbReference type="ARBA" id="ARBA00022839"/>
    </source>
</evidence>
<keyword evidence="2" id="KW-0378">Hydrolase</keyword>
<protein>
    <recommendedName>
        <fullName evidence="4">Exonuclease domain-containing protein</fullName>
    </recommendedName>
</protein>
<evidence type="ECO:0000259" key="4">
    <source>
        <dbReference type="SMART" id="SM00479"/>
    </source>
</evidence>
<dbReference type="InterPro" id="IPR036397">
    <property type="entry name" value="RNaseH_sf"/>
</dbReference>
<dbReference type="SUPFAM" id="SSF53098">
    <property type="entry name" value="Ribonuclease H-like"/>
    <property type="match status" value="1"/>
</dbReference>
<keyword evidence="3" id="KW-0269">Exonuclease</keyword>
<dbReference type="Gene3D" id="3.30.420.10">
    <property type="entry name" value="Ribonuclease H-like superfamily/Ribonuclease H"/>
    <property type="match status" value="1"/>
</dbReference>
<organism evidence="5 6">
    <name type="scientific">SAR324 cluster bacterium</name>
    <dbReference type="NCBI Taxonomy" id="2024889"/>
    <lineage>
        <taxon>Bacteria</taxon>
        <taxon>Deltaproteobacteria</taxon>
        <taxon>SAR324 cluster</taxon>
    </lineage>
</organism>
<gene>
    <name evidence="5" type="ORF">GYA55_06225</name>
</gene>
<dbReference type="SMART" id="SM00479">
    <property type="entry name" value="EXOIII"/>
    <property type="match status" value="1"/>
</dbReference>
<evidence type="ECO:0000313" key="5">
    <source>
        <dbReference type="EMBL" id="NMC62751.1"/>
    </source>
</evidence>
<accession>A0A7X9FR19</accession>
<evidence type="ECO:0000256" key="2">
    <source>
        <dbReference type="ARBA" id="ARBA00022801"/>
    </source>
</evidence>
<dbReference type="GO" id="GO:0003676">
    <property type="term" value="F:nucleic acid binding"/>
    <property type="evidence" value="ECO:0007669"/>
    <property type="project" value="InterPro"/>
</dbReference>
<feature type="domain" description="Exonuclease" evidence="4">
    <location>
        <begin position="6"/>
        <end position="202"/>
    </location>
</feature>
<evidence type="ECO:0000256" key="1">
    <source>
        <dbReference type="ARBA" id="ARBA00022722"/>
    </source>
</evidence>
<dbReference type="InterPro" id="IPR012337">
    <property type="entry name" value="RNaseH-like_sf"/>
</dbReference>
<dbReference type="PANTHER" id="PTHR30231:SF4">
    <property type="entry name" value="PROTEIN NEN2"/>
    <property type="match status" value="1"/>
</dbReference>
<dbReference type="InterPro" id="IPR013520">
    <property type="entry name" value="Ribonucl_H"/>
</dbReference>
<dbReference type="Pfam" id="PF00929">
    <property type="entry name" value="RNase_T"/>
    <property type="match status" value="1"/>
</dbReference>
<dbReference type="PANTHER" id="PTHR30231">
    <property type="entry name" value="DNA POLYMERASE III SUBUNIT EPSILON"/>
    <property type="match status" value="1"/>
</dbReference>
<dbReference type="Proteomes" id="UP000524246">
    <property type="component" value="Unassembled WGS sequence"/>
</dbReference>
<dbReference type="EMBL" id="JAAZON010000269">
    <property type="protein sequence ID" value="NMC62751.1"/>
    <property type="molecule type" value="Genomic_DNA"/>
</dbReference>
<reference evidence="5 6" key="1">
    <citation type="journal article" date="2020" name="Biotechnol. Biofuels">
        <title>New insights from the biogas microbiome by comprehensive genome-resolved metagenomics of nearly 1600 species originating from multiple anaerobic digesters.</title>
        <authorList>
            <person name="Campanaro S."/>
            <person name="Treu L."/>
            <person name="Rodriguez-R L.M."/>
            <person name="Kovalovszki A."/>
            <person name="Ziels R.M."/>
            <person name="Maus I."/>
            <person name="Zhu X."/>
            <person name="Kougias P.G."/>
            <person name="Basile A."/>
            <person name="Luo G."/>
            <person name="Schluter A."/>
            <person name="Konstantinidis K.T."/>
            <person name="Angelidaki I."/>
        </authorList>
    </citation>
    <scope>NUCLEOTIDE SEQUENCE [LARGE SCALE GENOMIC DNA]</scope>
    <source>
        <strain evidence="5">AS27yjCOA_65</strain>
    </source>
</reference>
<evidence type="ECO:0000313" key="6">
    <source>
        <dbReference type="Proteomes" id="UP000524246"/>
    </source>
</evidence>
<dbReference type="GO" id="GO:0008408">
    <property type="term" value="F:3'-5' exonuclease activity"/>
    <property type="evidence" value="ECO:0007669"/>
    <property type="project" value="TreeGrafter"/>
</dbReference>